<feature type="transmembrane region" description="Helical" evidence="2">
    <location>
        <begin position="12"/>
        <end position="30"/>
    </location>
</feature>
<dbReference type="CDD" id="cd00254">
    <property type="entry name" value="LT-like"/>
    <property type="match status" value="1"/>
</dbReference>
<accession>A0ABZ0RSW8</accession>
<keyword evidence="2" id="KW-0812">Transmembrane</keyword>
<dbReference type="Gene3D" id="1.10.530.10">
    <property type="match status" value="1"/>
</dbReference>
<dbReference type="GO" id="GO:0016829">
    <property type="term" value="F:lyase activity"/>
    <property type="evidence" value="ECO:0007669"/>
    <property type="project" value="UniProtKB-KW"/>
</dbReference>
<dbReference type="PANTHER" id="PTHR37423:SF2">
    <property type="entry name" value="MEMBRANE-BOUND LYTIC MUREIN TRANSGLYCOSYLASE C"/>
    <property type="match status" value="1"/>
</dbReference>
<dbReference type="InterPro" id="IPR008258">
    <property type="entry name" value="Transglycosylase_SLT_dom_1"/>
</dbReference>
<evidence type="ECO:0000259" key="3">
    <source>
        <dbReference type="Pfam" id="PF01464"/>
    </source>
</evidence>
<dbReference type="Pfam" id="PF01464">
    <property type="entry name" value="SLT"/>
    <property type="match status" value="1"/>
</dbReference>
<gene>
    <name evidence="4" type="ORF">SH580_21855</name>
</gene>
<dbReference type="InterPro" id="IPR023346">
    <property type="entry name" value="Lysozyme-like_dom_sf"/>
</dbReference>
<protein>
    <submittedName>
        <fullName evidence="4">Lytic transglycosylase domain-containing protein</fullName>
        <ecNumber evidence="4">4.2.2.n1</ecNumber>
    </submittedName>
</protein>
<keyword evidence="4" id="KW-0456">Lyase</keyword>
<sequence length="187" mass="21941">MDYHYHRHERLLIRIAVILGVIVGILAFTITRKISGRSEQVSPEEVWAYVQEIAPQKDLDPEFIYAIAWAESSLNARARSSVARGMMQLTKPAWREVSDESYRHAWDWRTNVRVGIDYLAFCRDYLKRHDHFSYPLLAASYRYGPYHVRNKNFNILKLKQPKNEIYRRIFEGNIHPVTPPAEAEPAL</sequence>
<reference evidence="4 5" key="1">
    <citation type="submission" date="2023-11" db="EMBL/GenBank/DDBJ databases">
        <title>Coraliomargarita sp. nov., isolated from marine algae.</title>
        <authorList>
            <person name="Lee J.K."/>
            <person name="Baek J.H."/>
            <person name="Kim J.M."/>
            <person name="Choi D.G."/>
            <person name="Jeon C.O."/>
        </authorList>
    </citation>
    <scope>NUCLEOTIDE SEQUENCE [LARGE SCALE GENOMIC DNA]</scope>
    <source>
        <strain evidence="4 5">J2-16</strain>
    </source>
</reference>
<keyword evidence="2" id="KW-1133">Transmembrane helix</keyword>
<dbReference type="Proteomes" id="UP001324993">
    <property type="component" value="Chromosome"/>
</dbReference>
<proteinExistence type="inferred from homology"/>
<dbReference type="SUPFAM" id="SSF53955">
    <property type="entry name" value="Lysozyme-like"/>
    <property type="match status" value="1"/>
</dbReference>
<evidence type="ECO:0000256" key="2">
    <source>
        <dbReference type="SAM" id="Phobius"/>
    </source>
</evidence>
<comment type="similarity">
    <text evidence="1">Belongs to the transglycosylase Slt family.</text>
</comment>
<feature type="domain" description="Transglycosylase SLT" evidence="3">
    <location>
        <begin position="49"/>
        <end position="152"/>
    </location>
</feature>
<dbReference type="EMBL" id="CP138858">
    <property type="protein sequence ID" value="WPJ96064.1"/>
    <property type="molecule type" value="Genomic_DNA"/>
</dbReference>
<evidence type="ECO:0000313" key="5">
    <source>
        <dbReference type="Proteomes" id="UP001324993"/>
    </source>
</evidence>
<name>A0ABZ0RSW8_9BACT</name>
<keyword evidence="5" id="KW-1185">Reference proteome</keyword>
<evidence type="ECO:0000313" key="4">
    <source>
        <dbReference type="EMBL" id="WPJ96064.1"/>
    </source>
</evidence>
<dbReference type="RefSeq" id="WP_319832928.1">
    <property type="nucleotide sequence ID" value="NZ_CP138858.1"/>
</dbReference>
<evidence type="ECO:0000256" key="1">
    <source>
        <dbReference type="ARBA" id="ARBA00007734"/>
    </source>
</evidence>
<keyword evidence="2" id="KW-0472">Membrane</keyword>
<organism evidence="4 5">
    <name type="scientific">Coraliomargarita algicola</name>
    <dbReference type="NCBI Taxonomy" id="3092156"/>
    <lineage>
        <taxon>Bacteria</taxon>
        <taxon>Pseudomonadati</taxon>
        <taxon>Verrucomicrobiota</taxon>
        <taxon>Opitutia</taxon>
        <taxon>Puniceicoccales</taxon>
        <taxon>Coraliomargaritaceae</taxon>
        <taxon>Coraliomargarita</taxon>
    </lineage>
</organism>
<dbReference type="PANTHER" id="PTHR37423">
    <property type="entry name" value="SOLUBLE LYTIC MUREIN TRANSGLYCOSYLASE-RELATED"/>
    <property type="match status" value="1"/>
</dbReference>
<dbReference type="EC" id="4.2.2.n1" evidence="4"/>